<evidence type="ECO:0000256" key="7">
    <source>
        <dbReference type="ARBA" id="ARBA00023136"/>
    </source>
</evidence>
<sequence length="172" mass="19925">MKRYVLPLITIICFYAESLFVEFFPALSFLDGKIVVPRFLLVVLIMMGIYYFRNVTLIYAAIFGLLFDIYFTGVIGAYLFIFPIAVYAASKMMKVFQINILTSGLAILIIVALAETLIYALNILLFDVKITTTQFLYNRLIPTLILNLIFYLLIFFPLSRWLQNRQKELLSE</sequence>
<evidence type="ECO:0000256" key="6">
    <source>
        <dbReference type="ARBA" id="ARBA00022989"/>
    </source>
</evidence>
<comment type="caution">
    <text evidence="9">The sequence shown here is derived from an EMBL/GenBank/DDBJ whole genome shotgun (WGS) entry which is preliminary data.</text>
</comment>
<comment type="subcellular location">
    <subcellularLocation>
        <location evidence="1">Cell membrane</location>
        <topology evidence="1">Multi-pass membrane protein</topology>
    </subcellularLocation>
</comment>
<keyword evidence="4 8" id="KW-0812">Transmembrane</keyword>
<gene>
    <name evidence="9" type="primary">mreD</name>
    <name evidence="9" type="ORF">J1TS3_38060</name>
</gene>
<keyword evidence="6 8" id="KW-1133">Transmembrane helix</keyword>
<feature type="transmembrane region" description="Helical" evidence="8">
    <location>
        <begin position="6"/>
        <end position="27"/>
    </location>
</feature>
<evidence type="ECO:0000313" key="10">
    <source>
        <dbReference type="Proteomes" id="UP000680279"/>
    </source>
</evidence>
<dbReference type="Proteomes" id="UP000680279">
    <property type="component" value="Unassembled WGS sequence"/>
</dbReference>
<feature type="transmembrane region" description="Helical" evidence="8">
    <location>
        <begin position="100"/>
        <end position="120"/>
    </location>
</feature>
<feature type="transmembrane region" description="Helical" evidence="8">
    <location>
        <begin position="34"/>
        <end position="52"/>
    </location>
</feature>
<dbReference type="Pfam" id="PF04093">
    <property type="entry name" value="MreD"/>
    <property type="match status" value="1"/>
</dbReference>
<accession>A0ABQ4KAC5</accession>
<evidence type="ECO:0000313" key="9">
    <source>
        <dbReference type="EMBL" id="GIN22672.1"/>
    </source>
</evidence>
<comment type="similarity">
    <text evidence="2">Belongs to the MreD family.</text>
</comment>
<organism evidence="9 10">
    <name type="scientific">Siminovitchia fordii</name>
    <dbReference type="NCBI Taxonomy" id="254759"/>
    <lineage>
        <taxon>Bacteria</taxon>
        <taxon>Bacillati</taxon>
        <taxon>Bacillota</taxon>
        <taxon>Bacilli</taxon>
        <taxon>Bacillales</taxon>
        <taxon>Bacillaceae</taxon>
        <taxon>Siminovitchia</taxon>
    </lineage>
</organism>
<dbReference type="InterPro" id="IPR007227">
    <property type="entry name" value="Cell_shape_determining_MreD"/>
</dbReference>
<evidence type="ECO:0000256" key="4">
    <source>
        <dbReference type="ARBA" id="ARBA00022692"/>
    </source>
</evidence>
<evidence type="ECO:0000256" key="5">
    <source>
        <dbReference type="ARBA" id="ARBA00022960"/>
    </source>
</evidence>
<feature type="transmembrane region" description="Helical" evidence="8">
    <location>
        <begin position="58"/>
        <end position="88"/>
    </location>
</feature>
<keyword evidence="5" id="KW-0133">Cell shape</keyword>
<dbReference type="NCBIfam" id="TIGR03426">
    <property type="entry name" value="shape_MreD"/>
    <property type="match status" value="1"/>
</dbReference>
<protein>
    <submittedName>
        <fullName evidence="9">Rod shape-determining protein MreD</fullName>
    </submittedName>
</protein>
<dbReference type="EMBL" id="BOQT01000019">
    <property type="protein sequence ID" value="GIN22672.1"/>
    <property type="molecule type" value="Genomic_DNA"/>
</dbReference>
<reference evidence="9 10" key="1">
    <citation type="submission" date="2021-03" db="EMBL/GenBank/DDBJ databases">
        <title>Antimicrobial resistance genes in bacteria isolated from Japanese honey, and their potential for conferring macrolide and lincosamide resistance in the American foulbrood pathogen Paenibacillus larvae.</title>
        <authorList>
            <person name="Okamoto M."/>
            <person name="Kumagai M."/>
            <person name="Kanamori H."/>
            <person name="Takamatsu D."/>
        </authorList>
    </citation>
    <scope>NUCLEOTIDE SEQUENCE [LARGE SCALE GENOMIC DNA]</scope>
    <source>
        <strain evidence="9 10">J1TS3</strain>
    </source>
</reference>
<evidence type="ECO:0000256" key="2">
    <source>
        <dbReference type="ARBA" id="ARBA00007776"/>
    </source>
</evidence>
<keyword evidence="10" id="KW-1185">Reference proteome</keyword>
<dbReference type="RefSeq" id="WP_144517901.1">
    <property type="nucleotide sequence ID" value="NZ_BOQT01000019.1"/>
</dbReference>
<keyword evidence="3" id="KW-1003">Cell membrane</keyword>
<proteinExistence type="inferred from homology"/>
<name>A0ABQ4KAC5_9BACI</name>
<keyword evidence="7 8" id="KW-0472">Membrane</keyword>
<evidence type="ECO:0000256" key="1">
    <source>
        <dbReference type="ARBA" id="ARBA00004651"/>
    </source>
</evidence>
<feature type="transmembrane region" description="Helical" evidence="8">
    <location>
        <begin position="140"/>
        <end position="158"/>
    </location>
</feature>
<evidence type="ECO:0000256" key="8">
    <source>
        <dbReference type="SAM" id="Phobius"/>
    </source>
</evidence>
<evidence type="ECO:0000256" key="3">
    <source>
        <dbReference type="ARBA" id="ARBA00022475"/>
    </source>
</evidence>